<dbReference type="PANTHER" id="PTHR42711">
    <property type="entry name" value="ABC TRANSPORTER ATP-BINDING PROTEIN"/>
    <property type="match status" value="1"/>
</dbReference>
<evidence type="ECO:0000256" key="2">
    <source>
        <dbReference type="ARBA" id="ARBA00022448"/>
    </source>
</evidence>
<proteinExistence type="inferred from homology"/>
<dbReference type="Proteomes" id="UP000249061">
    <property type="component" value="Unassembled WGS sequence"/>
</dbReference>
<evidence type="ECO:0000256" key="4">
    <source>
        <dbReference type="ARBA" id="ARBA00022840"/>
    </source>
</evidence>
<accession>A0A2W5T511</accession>
<reference evidence="6 7" key="1">
    <citation type="submission" date="2017-08" db="EMBL/GenBank/DDBJ databases">
        <title>Infants hospitalized years apart are colonized by the same room-sourced microbial strains.</title>
        <authorList>
            <person name="Brooks B."/>
            <person name="Olm M.R."/>
            <person name="Firek B.A."/>
            <person name="Baker R."/>
            <person name="Thomas B.C."/>
            <person name="Morowitz M.J."/>
            <person name="Banfield J.F."/>
        </authorList>
    </citation>
    <scope>NUCLEOTIDE SEQUENCE [LARGE SCALE GENOMIC DNA]</scope>
    <source>
        <strain evidence="6">S2_003_000_R2_14</strain>
    </source>
</reference>
<keyword evidence="2" id="KW-0813">Transport</keyword>
<evidence type="ECO:0000256" key="3">
    <source>
        <dbReference type="ARBA" id="ARBA00022741"/>
    </source>
</evidence>
<comment type="similarity">
    <text evidence="1">Belongs to the ABC transporter superfamily.</text>
</comment>
<evidence type="ECO:0000313" key="7">
    <source>
        <dbReference type="Proteomes" id="UP000249061"/>
    </source>
</evidence>
<evidence type="ECO:0000259" key="5">
    <source>
        <dbReference type="Pfam" id="PF13304"/>
    </source>
</evidence>
<dbReference type="PANTHER" id="PTHR42711:SF5">
    <property type="entry name" value="ABC TRANSPORTER ATP-BINDING PROTEIN NATA"/>
    <property type="match status" value="1"/>
</dbReference>
<name>A0A2W5T511_9BACT</name>
<dbReference type="GO" id="GO:0005524">
    <property type="term" value="F:ATP binding"/>
    <property type="evidence" value="ECO:0007669"/>
    <property type="project" value="UniProtKB-KW"/>
</dbReference>
<protein>
    <recommendedName>
        <fullName evidence="5">ATPase AAA-type core domain-containing protein</fullName>
    </recommendedName>
</protein>
<keyword evidence="3" id="KW-0547">Nucleotide-binding</keyword>
<dbReference type="Gene3D" id="3.40.50.300">
    <property type="entry name" value="P-loop containing nucleotide triphosphate hydrolases"/>
    <property type="match status" value="1"/>
</dbReference>
<comment type="caution">
    <text evidence="6">The sequence shown here is derived from an EMBL/GenBank/DDBJ whole genome shotgun (WGS) entry which is preliminary data.</text>
</comment>
<gene>
    <name evidence="6" type="ORF">DI536_19965</name>
</gene>
<sequence length="178" mass="19438">MRARFGLDVDAPAGTLSKGQRTQLALICAIAADPELLILDEPTSGLDPLVRRQFIEAVIGVFQERAPQKKTILLSTHLISEFEGVVDGFTVMSGGRAVLTTEADEARSRYRRLRAWFDGEAPERVPMKTVKPLSREGRMLEFVVDADAAAAEGWLTQQGAVRVDVSALSLEDIFLLAA</sequence>
<organism evidence="6 7">
    <name type="scientific">Archangium gephyra</name>
    <dbReference type="NCBI Taxonomy" id="48"/>
    <lineage>
        <taxon>Bacteria</taxon>
        <taxon>Pseudomonadati</taxon>
        <taxon>Myxococcota</taxon>
        <taxon>Myxococcia</taxon>
        <taxon>Myxococcales</taxon>
        <taxon>Cystobacterineae</taxon>
        <taxon>Archangiaceae</taxon>
        <taxon>Archangium</taxon>
    </lineage>
</organism>
<dbReference type="AlphaFoldDB" id="A0A2W5T511"/>
<keyword evidence="4" id="KW-0067">ATP-binding</keyword>
<evidence type="ECO:0000313" key="6">
    <source>
        <dbReference type="EMBL" id="PZR10520.1"/>
    </source>
</evidence>
<dbReference type="InterPro" id="IPR050763">
    <property type="entry name" value="ABC_transporter_ATP-binding"/>
</dbReference>
<dbReference type="InterPro" id="IPR003959">
    <property type="entry name" value="ATPase_AAA_core"/>
</dbReference>
<dbReference type="EMBL" id="QFQP01000017">
    <property type="protein sequence ID" value="PZR10520.1"/>
    <property type="molecule type" value="Genomic_DNA"/>
</dbReference>
<dbReference type="InterPro" id="IPR027417">
    <property type="entry name" value="P-loop_NTPase"/>
</dbReference>
<feature type="domain" description="ATPase AAA-type core" evidence="5">
    <location>
        <begin position="10"/>
        <end position="77"/>
    </location>
</feature>
<evidence type="ECO:0000256" key="1">
    <source>
        <dbReference type="ARBA" id="ARBA00005417"/>
    </source>
</evidence>
<dbReference type="GO" id="GO:0016887">
    <property type="term" value="F:ATP hydrolysis activity"/>
    <property type="evidence" value="ECO:0007669"/>
    <property type="project" value="InterPro"/>
</dbReference>
<dbReference type="Pfam" id="PF13304">
    <property type="entry name" value="AAA_21"/>
    <property type="match status" value="1"/>
</dbReference>
<dbReference type="SUPFAM" id="SSF52540">
    <property type="entry name" value="P-loop containing nucleoside triphosphate hydrolases"/>
    <property type="match status" value="1"/>
</dbReference>